<accession>A0AA36N815</accession>
<feature type="region of interest" description="Disordered" evidence="1">
    <location>
        <begin position="183"/>
        <end position="221"/>
    </location>
</feature>
<name>A0AA36N815_9DINO</name>
<sequence>MSAPGWVHVWDMPPEVFKKPLAFFHKKCGGPNTEHAPVKCDVLETDKQEVVMETKSAAAATALVAAVTKWKVGIPKMKAKVISAEEHTQLVGTSTTSEIVLVINLPEDIEDVNDMKLMSDNIKSAQIGHHATLGRIAIAETVDVDAANACIKTFNIPHANGVMTAELITAAKKESLLQQCVSMEKDPGPRPRSRTPPRMPNLTQAQIDEQMREQRRSLKEQ</sequence>
<dbReference type="EMBL" id="CAUJNA010002402">
    <property type="protein sequence ID" value="CAJ1392758.1"/>
    <property type="molecule type" value="Genomic_DNA"/>
</dbReference>
<dbReference type="Proteomes" id="UP001178507">
    <property type="component" value="Unassembled WGS sequence"/>
</dbReference>
<evidence type="ECO:0000256" key="1">
    <source>
        <dbReference type="SAM" id="MobiDB-lite"/>
    </source>
</evidence>
<proteinExistence type="predicted"/>
<organism evidence="2 3">
    <name type="scientific">Effrenium voratum</name>
    <dbReference type="NCBI Taxonomy" id="2562239"/>
    <lineage>
        <taxon>Eukaryota</taxon>
        <taxon>Sar</taxon>
        <taxon>Alveolata</taxon>
        <taxon>Dinophyceae</taxon>
        <taxon>Suessiales</taxon>
        <taxon>Symbiodiniaceae</taxon>
        <taxon>Effrenium</taxon>
    </lineage>
</organism>
<dbReference type="AlphaFoldDB" id="A0AA36N815"/>
<reference evidence="2" key="1">
    <citation type="submission" date="2023-08" db="EMBL/GenBank/DDBJ databases">
        <authorList>
            <person name="Chen Y."/>
            <person name="Shah S."/>
            <person name="Dougan E. K."/>
            <person name="Thang M."/>
            <person name="Chan C."/>
        </authorList>
    </citation>
    <scope>NUCLEOTIDE SEQUENCE</scope>
</reference>
<protein>
    <submittedName>
        <fullName evidence="2">Uncharacterized protein</fullName>
    </submittedName>
</protein>
<gene>
    <name evidence="2" type="ORF">EVOR1521_LOCUS17775</name>
</gene>
<comment type="caution">
    <text evidence="2">The sequence shown here is derived from an EMBL/GenBank/DDBJ whole genome shotgun (WGS) entry which is preliminary data.</text>
</comment>
<feature type="compositionally biased region" description="Basic and acidic residues" evidence="1">
    <location>
        <begin position="209"/>
        <end position="221"/>
    </location>
</feature>
<evidence type="ECO:0000313" key="2">
    <source>
        <dbReference type="EMBL" id="CAJ1392758.1"/>
    </source>
</evidence>
<keyword evidence="3" id="KW-1185">Reference proteome</keyword>
<evidence type="ECO:0000313" key="3">
    <source>
        <dbReference type="Proteomes" id="UP001178507"/>
    </source>
</evidence>